<reference evidence="2" key="1">
    <citation type="submission" date="2018-06" db="EMBL/GenBank/DDBJ databases">
        <authorList>
            <person name="Zhirakovskaya E."/>
        </authorList>
    </citation>
    <scope>NUCLEOTIDE SEQUENCE</scope>
</reference>
<evidence type="ECO:0000313" key="2">
    <source>
        <dbReference type="EMBL" id="VAW79179.1"/>
    </source>
</evidence>
<accession>A0A3B0YY98</accession>
<keyword evidence="1" id="KW-0812">Transmembrane</keyword>
<protein>
    <submittedName>
        <fullName evidence="2">Uncharacterized protein</fullName>
    </submittedName>
</protein>
<gene>
    <name evidence="2" type="ORF">MNBD_GAMMA12-412</name>
</gene>
<proteinExistence type="predicted"/>
<feature type="transmembrane region" description="Helical" evidence="1">
    <location>
        <begin position="21"/>
        <end position="43"/>
    </location>
</feature>
<evidence type="ECO:0000256" key="1">
    <source>
        <dbReference type="SAM" id="Phobius"/>
    </source>
</evidence>
<keyword evidence="1" id="KW-1133">Transmembrane helix</keyword>
<keyword evidence="1" id="KW-0472">Membrane</keyword>
<feature type="transmembrane region" description="Helical" evidence="1">
    <location>
        <begin position="169"/>
        <end position="188"/>
    </location>
</feature>
<feature type="transmembrane region" description="Helical" evidence="1">
    <location>
        <begin position="97"/>
        <end position="118"/>
    </location>
</feature>
<organism evidence="2">
    <name type="scientific">hydrothermal vent metagenome</name>
    <dbReference type="NCBI Taxonomy" id="652676"/>
    <lineage>
        <taxon>unclassified sequences</taxon>
        <taxon>metagenomes</taxon>
        <taxon>ecological metagenomes</taxon>
    </lineage>
</organism>
<dbReference type="AlphaFoldDB" id="A0A3B0YY98"/>
<sequence length="221" mass="24848">MFIGHYAVCFAIKHYEKKTSLGRLFIAVQLLDLVFFTLVVAGVEKFSLQEHYLAASHIKAGYFPWSHSLFAAVLWSITTYCIFMYMLPVRGSKANRVALLMAVAVFSHWLLDYCVYVADLPVLGGNSLKLGLGIWSDSVFIGLLEVSLLLAAFFIYIKKTRIRRKKGRHALLVLVVVMMILGLVNTFGPLFSSATTTFSMGAIIIFLGLAWLAMRFEQYRA</sequence>
<feature type="transmembrane region" description="Helical" evidence="1">
    <location>
        <begin position="63"/>
        <end position="85"/>
    </location>
</feature>
<dbReference type="EMBL" id="UOFL01000171">
    <property type="protein sequence ID" value="VAW79179.1"/>
    <property type="molecule type" value="Genomic_DNA"/>
</dbReference>
<feature type="transmembrane region" description="Helical" evidence="1">
    <location>
        <begin position="194"/>
        <end position="214"/>
    </location>
</feature>
<feature type="transmembrane region" description="Helical" evidence="1">
    <location>
        <begin position="138"/>
        <end position="157"/>
    </location>
</feature>
<name>A0A3B0YY98_9ZZZZ</name>